<evidence type="ECO:0000256" key="1">
    <source>
        <dbReference type="ARBA" id="ARBA00022723"/>
    </source>
</evidence>
<dbReference type="PANTHER" id="PTHR24388">
    <property type="entry name" value="ZINC FINGER PROTEIN"/>
    <property type="match status" value="1"/>
</dbReference>
<evidence type="ECO:0000256" key="7">
    <source>
        <dbReference type="PROSITE-ProRule" id="PRU00042"/>
    </source>
</evidence>
<dbReference type="SMART" id="SM00355">
    <property type="entry name" value="ZnF_C2H2"/>
    <property type="match status" value="4"/>
</dbReference>
<dbReference type="GO" id="GO:0008270">
    <property type="term" value="F:zinc ion binding"/>
    <property type="evidence" value="ECO:0007669"/>
    <property type="project" value="UniProtKB-KW"/>
</dbReference>
<dbReference type="PROSITE" id="PS50157">
    <property type="entry name" value="ZINC_FINGER_C2H2_2"/>
    <property type="match status" value="2"/>
</dbReference>
<sequence length="449" mass="50822">MPTPRPVCLFCRTGDCNSSSSLDLFPKFLTYLATINIPVENSENFCRENFHCCQKCGSLLEMIAHHVHQLGQNLLTIYRVTLQNLNQNCDDDDEILENWRTQSVSQFNTSISLGKDFLKNLNQEGQILPEIESDSETEMDQAPFKIEIDSDEFDMEIKPEIDQDQDPLSYYEDNHSPPEEDDDIPPEEDDESYLNDILELADDADEPPVPSKRGKKGSSRKRKSIIKPEVKLPDKSSIPGKPTAPLSAYVALFLSHDKRTCAPCDVSFPTQTALKDHISAVHLNGARRVCAVCMLGFLEGRNYQYHIRKCNATPARATSEILIADVKGIILGAILPKSSDLAVHIRVRHTDEPFKCNNIQCGYAFASQADLDDHIRKYAHQTRHACDFCTSVLYSSSALNDHVLKVHEKVTRYTCARCEKGFYRRCEATRHEKRCRRGIKEGENHNGLT</sequence>
<evidence type="ECO:0000256" key="5">
    <source>
        <dbReference type="ARBA" id="ARBA00023242"/>
    </source>
</evidence>
<evidence type="ECO:0000256" key="6">
    <source>
        <dbReference type="ARBA" id="ARBA00037948"/>
    </source>
</evidence>
<evidence type="ECO:0000256" key="3">
    <source>
        <dbReference type="ARBA" id="ARBA00022771"/>
    </source>
</evidence>
<comment type="similarity">
    <text evidence="6">Belongs to the snail C2H2-type zinc-finger protein family.</text>
</comment>
<keyword evidence="11" id="KW-1185">Reference proteome</keyword>
<feature type="domain" description="C2H2-type" evidence="9">
    <location>
        <begin position="413"/>
        <end position="441"/>
    </location>
</feature>
<keyword evidence="5" id="KW-0539">Nucleus</keyword>
<dbReference type="InterPro" id="IPR036236">
    <property type="entry name" value="Znf_C2H2_sf"/>
</dbReference>
<feature type="region of interest" description="Disordered" evidence="8">
    <location>
        <begin position="160"/>
        <end position="238"/>
    </location>
</feature>
<protein>
    <submittedName>
        <fullName evidence="10">Zinc finger Y-chromosomal protein 1</fullName>
    </submittedName>
</protein>
<dbReference type="Gene3D" id="3.30.160.60">
    <property type="entry name" value="Classic Zinc Finger"/>
    <property type="match status" value="2"/>
</dbReference>
<evidence type="ECO:0000256" key="4">
    <source>
        <dbReference type="ARBA" id="ARBA00022833"/>
    </source>
</evidence>
<dbReference type="GO" id="GO:0000978">
    <property type="term" value="F:RNA polymerase II cis-regulatory region sequence-specific DNA binding"/>
    <property type="evidence" value="ECO:0007669"/>
    <property type="project" value="TreeGrafter"/>
</dbReference>
<evidence type="ECO:0000313" key="11">
    <source>
        <dbReference type="Proteomes" id="UP000198287"/>
    </source>
</evidence>
<evidence type="ECO:0000259" key="9">
    <source>
        <dbReference type="PROSITE" id="PS50157"/>
    </source>
</evidence>
<keyword evidence="4" id="KW-0862">Zinc</keyword>
<comment type="caution">
    <text evidence="10">The sequence shown here is derived from an EMBL/GenBank/DDBJ whole genome shotgun (WGS) entry which is preliminary data.</text>
</comment>
<dbReference type="OMA" id="CEATRHE"/>
<keyword evidence="3 7" id="KW-0863">Zinc-finger</keyword>
<gene>
    <name evidence="10" type="ORF">Fcan01_24251</name>
</gene>
<name>A0A226D9F9_FOLCA</name>
<proteinExistence type="inferred from homology"/>
<dbReference type="EMBL" id="LNIX01000031">
    <property type="protein sequence ID" value="OXA40886.1"/>
    <property type="molecule type" value="Genomic_DNA"/>
</dbReference>
<keyword evidence="2" id="KW-0677">Repeat</keyword>
<organism evidence="10 11">
    <name type="scientific">Folsomia candida</name>
    <name type="common">Springtail</name>
    <dbReference type="NCBI Taxonomy" id="158441"/>
    <lineage>
        <taxon>Eukaryota</taxon>
        <taxon>Metazoa</taxon>
        <taxon>Ecdysozoa</taxon>
        <taxon>Arthropoda</taxon>
        <taxon>Hexapoda</taxon>
        <taxon>Collembola</taxon>
        <taxon>Entomobryomorpha</taxon>
        <taxon>Isotomoidea</taxon>
        <taxon>Isotomidae</taxon>
        <taxon>Proisotominae</taxon>
        <taxon>Folsomia</taxon>
    </lineage>
</organism>
<dbReference type="InterPro" id="IPR050527">
    <property type="entry name" value="Snail/Krueppel_Znf"/>
</dbReference>
<accession>A0A226D9F9</accession>
<feature type="compositionally biased region" description="Basic residues" evidence="8">
    <location>
        <begin position="212"/>
        <end position="225"/>
    </location>
</feature>
<dbReference type="GO" id="GO:0000981">
    <property type="term" value="F:DNA-binding transcription factor activity, RNA polymerase II-specific"/>
    <property type="evidence" value="ECO:0007669"/>
    <property type="project" value="TreeGrafter"/>
</dbReference>
<dbReference type="AlphaFoldDB" id="A0A226D9F9"/>
<dbReference type="OrthoDB" id="10039931at2759"/>
<dbReference type="PANTHER" id="PTHR24388:SF104">
    <property type="entry name" value="AT-RICH BINDING PROTEIN-RELATED"/>
    <property type="match status" value="1"/>
</dbReference>
<feature type="domain" description="C2H2-type" evidence="9">
    <location>
        <begin position="354"/>
        <end position="385"/>
    </location>
</feature>
<evidence type="ECO:0000313" key="10">
    <source>
        <dbReference type="EMBL" id="OXA40886.1"/>
    </source>
</evidence>
<dbReference type="PROSITE" id="PS00028">
    <property type="entry name" value="ZINC_FINGER_C2H2_1"/>
    <property type="match status" value="2"/>
</dbReference>
<keyword evidence="1" id="KW-0479">Metal-binding</keyword>
<feature type="compositionally biased region" description="Acidic residues" evidence="8">
    <location>
        <begin position="179"/>
        <end position="206"/>
    </location>
</feature>
<dbReference type="InterPro" id="IPR013087">
    <property type="entry name" value="Znf_C2H2_type"/>
</dbReference>
<dbReference type="SUPFAM" id="SSF57667">
    <property type="entry name" value="beta-beta-alpha zinc fingers"/>
    <property type="match status" value="1"/>
</dbReference>
<reference evidence="10 11" key="1">
    <citation type="submission" date="2015-12" db="EMBL/GenBank/DDBJ databases">
        <title>The genome of Folsomia candida.</title>
        <authorList>
            <person name="Faddeeva A."/>
            <person name="Derks M.F."/>
            <person name="Anvar Y."/>
            <person name="Smit S."/>
            <person name="Van Straalen N."/>
            <person name="Roelofs D."/>
        </authorList>
    </citation>
    <scope>NUCLEOTIDE SEQUENCE [LARGE SCALE GENOMIC DNA]</scope>
    <source>
        <strain evidence="10 11">VU population</strain>
        <tissue evidence="10">Whole body</tissue>
    </source>
</reference>
<evidence type="ECO:0000256" key="8">
    <source>
        <dbReference type="SAM" id="MobiDB-lite"/>
    </source>
</evidence>
<evidence type="ECO:0000256" key="2">
    <source>
        <dbReference type="ARBA" id="ARBA00022737"/>
    </source>
</evidence>
<dbReference type="Proteomes" id="UP000198287">
    <property type="component" value="Unassembled WGS sequence"/>
</dbReference>